<dbReference type="CDD" id="cd00452">
    <property type="entry name" value="KDPG_aldolase"/>
    <property type="match status" value="1"/>
</dbReference>
<evidence type="ECO:0000313" key="6">
    <source>
        <dbReference type="EMBL" id="EDM24972.1"/>
    </source>
</evidence>
<dbReference type="InterPro" id="IPR000887">
    <property type="entry name" value="Aldlse_KDPG_KHG"/>
</dbReference>
<evidence type="ECO:0000256" key="3">
    <source>
        <dbReference type="ARBA" id="ARBA00011233"/>
    </source>
</evidence>
<dbReference type="Gene3D" id="3.20.20.70">
    <property type="entry name" value="Aldolase class I"/>
    <property type="match status" value="1"/>
</dbReference>
<keyword evidence="5" id="KW-0119">Carbohydrate metabolism</keyword>
<keyword evidence="4" id="KW-0456">Lyase</keyword>
<dbReference type="RefSeq" id="WP_007281193.1">
    <property type="nucleotide sequence ID" value="NZ_ABCK01000040.1"/>
</dbReference>
<evidence type="ECO:0000256" key="5">
    <source>
        <dbReference type="ARBA" id="ARBA00023277"/>
    </source>
</evidence>
<dbReference type="eggNOG" id="COG0800">
    <property type="taxonomic scope" value="Bacteria"/>
</dbReference>
<evidence type="ECO:0000256" key="1">
    <source>
        <dbReference type="ARBA" id="ARBA00004761"/>
    </source>
</evidence>
<dbReference type="EMBL" id="ABCK01000040">
    <property type="protein sequence ID" value="EDM24972.1"/>
    <property type="molecule type" value="Genomic_DNA"/>
</dbReference>
<gene>
    <name evidence="6" type="ORF">LNTAR_07901</name>
</gene>
<keyword evidence="7" id="KW-1185">Reference proteome</keyword>
<evidence type="ECO:0000256" key="4">
    <source>
        <dbReference type="ARBA" id="ARBA00023239"/>
    </source>
</evidence>
<organism evidence="6 7">
    <name type="scientific">Lentisphaera araneosa HTCC2155</name>
    <dbReference type="NCBI Taxonomy" id="313628"/>
    <lineage>
        <taxon>Bacteria</taxon>
        <taxon>Pseudomonadati</taxon>
        <taxon>Lentisphaerota</taxon>
        <taxon>Lentisphaeria</taxon>
        <taxon>Lentisphaerales</taxon>
        <taxon>Lentisphaeraceae</taxon>
        <taxon>Lentisphaera</taxon>
    </lineage>
</organism>
<dbReference type="SUPFAM" id="SSF51569">
    <property type="entry name" value="Aldolase"/>
    <property type="match status" value="1"/>
</dbReference>
<dbReference type="GO" id="GO:0016829">
    <property type="term" value="F:lyase activity"/>
    <property type="evidence" value="ECO:0007669"/>
    <property type="project" value="UniProtKB-KW"/>
</dbReference>
<dbReference type="PANTHER" id="PTHR30246:SF1">
    <property type="entry name" value="2-DEHYDRO-3-DEOXY-6-PHOSPHOGALACTONATE ALDOLASE-RELATED"/>
    <property type="match status" value="1"/>
</dbReference>
<accession>A6DTP5</accession>
<comment type="similarity">
    <text evidence="2">Belongs to the KHG/KDPG aldolase family.</text>
</comment>
<dbReference type="Proteomes" id="UP000004947">
    <property type="component" value="Unassembled WGS sequence"/>
</dbReference>
<evidence type="ECO:0000313" key="7">
    <source>
        <dbReference type="Proteomes" id="UP000004947"/>
    </source>
</evidence>
<dbReference type="AlphaFoldDB" id="A6DTP5"/>
<dbReference type="PROSITE" id="PS00160">
    <property type="entry name" value="ALDOLASE_KDPG_KHG_2"/>
    <property type="match status" value="1"/>
</dbReference>
<dbReference type="STRING" id="313628.LNTAR_07901"/>
<name>A6DTP5_9BACT</name>
<evidence type="ECO:0000256" key="2">
    <source>
        <dbReference type="ARBA" id="ARBA00006906"/>
    </source>
</evidence>
<dbReference type="InterPro" id="IPR013785">
    <property type="entry name" value="Aldolase_TIM"/>
</dbReference>
<reference evidence="6 7" key="1">
    <citation type="journal article" date="2010" name="J. Bacteriol.">
        <title>Genome sequence of Lentisphaera araneosa HTCC2155T, the type species of the order Lentisphaerales in the phylum Lentisphaerae.</title>
        <authorList>
            <person name="Thrash J.C."/>
            <person name="Cho J.C."/>
            <person name="Vergin K.L."/>
            <person name="Morris R.M."/>
            <person name="Giovannoni S.J."/>
        </authorList>
    </citation>
    <scope>NUCLEOTIDE SEQUENCE [LARGE SCALE GENOMIC DNA]</scope>
    <source>
        <strain evidence="6 7">HTCC2155</strain>
    </source>
</reference>
<protein>
    <submittedName>
        <fullName evidence="6">KDPG and KHG aldolase</fullName>
    </submittedName>
</protein>
<dbReference type="NCBIfam" id="NF006600">
    <property type="entry name" value="PRK09140.1"/>
    <property type="match status" value="1"/>
</dbReference>
<sequence length="205" mass="21787">MNKFLKEMPLIAIIRGVKPSEALEVTQALYDGGIRCVEVPLNSPEPYESIKLIADAFAGKMLVGAGTVITVEQAQKVKEAGGKIIVSPNVNPEVIKETKKLGMQSYPGVMTISECFTALDAGADALKLFPADSVGKNFIKAAKAILPAGTQVLAVGGVDQSNIKEWQESGADGFGLGSSLYKSSYTIAEIKALSFEFTTELKKDN</sequence>
<dbReference type="OrthoDB" id="9802667at2"/>
<comment type="subunit">
    <text evidence="3">Homotrimer.</text>
</comment>
<dbReference type="InterPro" id="IPR031338">
    <property type="entry name" value="KDPG/KHG_AS_2"/>
</dbReference>
<comment type="caution">
    <text evidence="6">The sequence shown here is derived from an EMBL/GenBank/DDBJ whole genome shotgun (WGS) entry which is preliminary data.</text>
</comment>
<comment type="pathway">
    <text evidence="1">Carbohydrate acid metabolism.</text>
</comment>
<dbReference type="Pfam" id="PF01081">
    <property type="entry name" value="Aldolase"/>
    <property type="match status" value="1"/>
</dbReference>
<proteinExistence type="inferred from homology"/>
<dbReference type="PANTHER" id="PTHR30246">
    <property type="entry name" value="2-KETO-3-DEOXY-6-PHOSPHOGLUCONATE ALDOLASE"/>
    <property type="match status" value="1"/>
</dbReference>